<name>A0A2P6R501_ROSCH</name>
<evidence type="ECO:0000256" key="1">
    <source>
        <dbReference type="ARBA" id="ARBA00009947"/>
    </source>
</evidence>
<dbReference type="GO" id="GO:0000724">
    <property type="term" value="P:double-strand break repair via homologous recombination"/>
    <property type="evidence" value="ECO:0007669"/>
    <property type="project" value="UniProtKB-ARBA"/>
</dbReference>
<keyword evidence="5" id="KW-1185">Reference proteome</keyword>
<dbReference type="AlphaFoldDB" id="A0A2P6R501"/>
<accession>A0A2P6R501</accession>
<dbReference type="EMBL" id="PDCK01000041">
    <property type="protein sequence ID" value="PRQ41516.1"/>
    <property type="molecule type" value="Genomic_DNA"/>
</dbReference>
<dbReference type="OrthoDB" id="19419at2759"/>
<dbReference type="Gene3D" id="3.30.1120.90">
    <property type="entry name" value="Nucleosome assembly protein"/>
    <property type="match status" value="1"/>
</dbReference>
<dbReference type="PANTHER" id="PTHR11875">
    <property type="entry name" value="TESTIS-SPECIFIC Y-ENCODED PROTEIN"/>
    <property type="match status" value="1"/>
</dbReference>
<dbReference type="Proteomes" id="UP000238479">
    <property type="component" value="Chromosome 3"/>
</dbReference>
<evidence type="ECO:0000256" key="2">
    <source>
        <dbReference type="ARBA" id="ARBA00023186"/>
    </source>
</evidence>
<comment type="caution">
    <text evidence="4">The sequence shown here is derived from an EMBL/GenBank/DDBJ whole genome shotgun (WGS) entry which is preliminary data.</text>
</comment>
<dbReference type="InterPro" id="IPR002164">
    <property type="entry name" value="NAP_family"/>
</dbReference>
<dbReference type="SUPFAM" id="SSF143113">
    <property type="entry name" value="NAP-like"/>
    <property type="match status" value="1"/>
</dbReference>
<dbReference type="InterPro" id="IPR037231">
    <property type="entry name" value="NAP-like_sf"/>
</dbReference>
<gene>
    <name evidence="4" type="ORF">RchiOBHm_Chr3g0447701</name>
</gene>
<organism evidence="4 5">
    <name type="scientific">Rosa chinensis</name>
    <name type="common">China rose</name>
    <dbReference type="NCBI Taxonomy" id="74649"/>
    <lineage>
        <taxon>Eukaryota</taxon>
        <taxon>Viridiplantae</taxon>
        <taxon>Streptophyta</taxon>
        <taxon>Embryophyta</taxon>
        <taxon>Tracheophyta</taxon>
        <taxon>Spermatophyta</taxon>
        <taxon>Magnoliopsida</taxon>
        <taxon>eudicotyledons</taxon>
        <taxon>Gunneridae</taxon>
        <taxon>Pentapetalae</taxon>
        <taxon>rosids</taxon>
        <taxon>fabids</taxon>
        <taxon>Rosales</taxon>
        <taxon>Rosaceae</taxon>
        <taxon>Rosoideae</taxon>
        <taxon>Rosoideae incertae sedis</taxon>
        <taxon>Rosa</taxon>
    </lineage>
</organism>
<evidence type="ECO:0000256" key="3">
    <source>
        <dbReference type="RuleBase" id="RU003876"/>
    </source>
</evidence>
<proteinExistence type="inferred from homology"/>
<dbReference type="Pfam" id="PF00956">
    <property type="entry name" value="NAP"/>
    <property type="match status" value="1"/>
</dbReference>
<evidence type="ECO:0000313" key="4">
    <source>
        <dbReference type="EMBL" id="PRQ41516.1"/>
    </source>
</evidence>
<dbReference type="GO" id="GO:0042393">
    <property type="term" value="F:histone binding"/>
    <property type="evidence" value="ECO:0007669"/>
    <property type="project" value="UniProtKB-ARBA"/>
</dbReference>
<protein>
    <submittedName>
        <fullName evidence="4">Putative nucleosome assembly protein (NAP)</fullName>
    </submittedName>
</protein>
<dbReference type="STRING" id="74649.A0A2P6R501"/>
<dbReference type="GO" id="GO:0006334">
    <property type="term" value="P:nucleosome assembly"/>
    <property type="evidence" value="ECO:0007669"/>
    <property type="project" value="InterPro"/>
</dbReference>
<evidence type="ECO:0000313" key="5">
    <source>
        <dbReference type="Proteomes" id="UP000238479"/>
    </source>
</evidence>
<sequence>MAQSSTSGKRAKTSIHDDVSGNDAAAIEAYKTYVRVMSCIPPTHFKEMEKTKPESMRKLKLSLESRDRLKEIHADIVKEEALFVEERKRWVADNRDLYTDMNQFFVKRCQWETDFKEIHLKPLYEKRCIAAKGVPAFWLTAMIANKTLYKQIAERDTKALYFLNDIESSRTIDLKGFELKFTFGDHNPYFKNKVLTKKYEVIDDNESVSLKAIGTKIDWYPSKKLTQQSGKSNESFFKFFSSYATVDPLSFDKEADELKGDLPTDYLIGTKFRDKIIPHAISWHAFSEHDDSDFGDDSDEECERCSRW</sequence>
<reference evidence="4 5" key="1">
    <citation type="journal article" date="2018" name="Nat. Genet.">
        <title>The Rosa genome provides new insights in the design of modern roses.</title>
        <authorList>
            <person name="Bendahmane M."/>
        </authorList>
    </citation>
    <scope>NUCLEOTIDE SEQUENCE [LARGE SCALE GENOMIC DNA]</scope>
    <source>
        <strain evidence="5">cv. Old Blush</strain>
    </source>
</reference>
<comment type="similarity">
    <text evidence="1 3">Belongs to the nucleosome assembly protein (NAP) family.</text>
</comment>
<dbReference type="Gramene" id="PRQ41516">
    <property type="protein sequence ID" value="PRQ41516"/>
    <property type="gene ID" value="RchiOBHm_Chr3g0447701"/>
</dbReference>
<dbReference type="GO" id="GO:0005634">
    <property type="term" value="C:nucleus"/>
    <property type="evidence" value="ECO:0007669"/>
    <property type="project" value="InterPro"/>
</dbReference>
<keyword evidence="2" id="KW-0143">Chaperone</keyword>